<dbReference type="Proteomes" id="UP000502823">
    <property type="component" value="Unassembled WGS sequence"/>
</dbReference>
<evidence type="ECO:0000313" key="2">
    <source>
        <dbReference type="Proteomes" id="UP000502823"/>
    </source>
</evidence>
<organism evidence="1 2">
    <name type="scientific">Coptotermes formosanus</name>
    <name type="common">Formosan subterranean termite</name>
    <dbReference type="NCBI Taxonomy" id="36987"/>
    <lineage>
        <taxon>Eukaryota</taxon>
        <taxon>Metazoa</taxon>
        <taxon>Ecdysozoa</taxon>
        <taxon>Arthropoda</taxon>
        <taxon>Hexapoda</taxon>
        <taxon>Insecta</taxon>
        <taxon>Pterygota</taxon>
        <taxon>Neoptera</taxon>
        <taxon>Polyneoptera</taxon>
        <taxon>Dictyoptera</taxon>
        <taxon>Blattodea</taxon>
        <taxon>Blattoidea</taxon>
        <taxon>Termitoidae</taxon>
        <taxon>Rhinotermitidae</taxon>
        <taxon>Coptotermes</taxon>
    </lineage>
</organism>
<sequence>MNTNVLAKVVTVDESWAYGYDPKTEQHSTQWKIQFLHGGGGGSKSTQSSKAR</sequence>
<gene>
    <name evidence="1" type="ORF">Cfor_01091</name>
</gene>
<dbReference type="AlphaFoldDB" id="A0A6L2PRC5"/>
<protein>
    <submittedName>
        <fullName evidence="1">Uncharacterized protein</fullName>
    </submittedName>
</protein>
<proteinExistence type="predicted"/>
<accession>A0A6L2PRC5</accession>
<keyword evidence="2" id="KW-1185">Reference proteome</keyword>
<name>A0A6L2PRC5_COPFO</name>
<comment type="caution">
    <text evidence="1">The sequence shown here is derived from an EMBL/GenBank/DDBJ whole genome shotgun (WGS) entry which is preliminary data.</text>
</comment>
<reference evidence="2" key="1">
    <citation type="submission" date="2020-01" db="EMBL/GenBank/DDBJ databases">
        <title>Draft genome sequence of the Termite Coptotermes fromosanus.</title>
        <authorList>
            <person name="Itakura S."/>
            <person name="Yosikawa Y."/>
            <person name="Umezawa K."/>
        </authorList>
    </citation>
    <scope>NUCLEOTIDE SEQUENCE [LARGE SCALE GENOMIC DNA]</scope>
</reference>
<evidence type="ECO:0000313" key="1">
    <source>
        <dbReference type="EMBL" id="GFG34986.1"/>
    </source>
</evidence>
<dbReference type="InParanoid" id="A0A6L2PRC5"/>
<dbReference type="EMBL" id="BLKM01000518">
    <property type="protein sequence ID" value="GFG34986.1"/>
    <property type="molecule type" value="Genomic_DNA"/>
</dbReference>